<comment type="caution">
    <text evidence="2">The sequence shown here is derived from an EMBL/GenBank/DDBJ whole genome shotgun (WGS) entry which is preliminary data.</text>
</comment>
<feature type="compositionally biased region" description="Low complexity" evidence="1">
    <location>
        <begin position="41"/>
        <end position="122"/>
    </location>
</feature>
<accession>A0ABS7TNY9</accession>
<gene>
    <name evidence="2" type="ORF">K7C98_11895</name>
</gene>
<sequence length="181" mass="18753">MHWMSWIGISAHGPPRPWATLGVIALFVAACADDTTTVTDTAQGTTTQTTDEPTSTTDEPPTTTVPTTTEPPTTSNTGTDSTTAVDPTATTIEPTTTTETTTDTTTTTTTDTTDTTDTDTTTGDPVSGKSITQTVNSGTIASSPNFRMVFTLGQPTQNQGVYTSNNFRLQGGLIGANGNPP</sequence>
<dbReference type="RefSeq" id="WP_224191729.1">
    <property type="nucleotide sequence ID" value="NZ_JAIRAU010000011.1"/>
</dbReference>
<reference evidence="2" key="1">
    <citation type="submission" date="2021-08" db="EMBL/GenBank/DDBJ databases">
        <authorList>
            <person name="Stevens D.C."/>
        </authorList>
    </citation>
    <scope>NUCLEOTIDE SEQUENCE</scope>
    <source>
        <strain evidence="2">DSM 53165</strain>
    </source>
</reference>
<evidence type="ECO:0000256" key="1">
    <source>
        <dbReference type="SAM" id="MobiDB-lite"/>
    </source>
</evidence>
<feature type="compositionally biased region" description="Polar residues" evidence="1">
    <location>
        <begin position="129"/>
        <end position="138"/>
    </location>
</feature>
<name>A0ABS7TNY9_9BACT</name>
<organism evidence="2 3">
    <name type="scientific">Nannocystis pusilla</name>
    <dbReference type="NCBI Taxonomy" id="889268"/>
    <lineage>
        <taxon>Bacteria</taxon>
        <taxon>Pseudomonadati</taxon>
        <taxon>Myxococcota</taxon>
        <taxon>Polyangia</taxon>
        <taxon>Nannocystales</taxon>
        <taxon>Nannocystaceae</taxon>
        <taxon>Nannocystis</taxon>
    </lineage>
</organism>
<proteinExistence type="predicted"/>
<feature type="region of interest" description="Disordered" evidence="1">
    <location>
        <begin position="41"/>
        <end position="138"/>
    </location>
</feature>
<evidence type="ECO:0000313" key="2">
    <source>
        <dbReference type="EMBL" id="MBZ5709957.1"/>
    </source>
</evidence>
<dbReference type="EMBL" id="JAIRAU010000011">
    <property type="protein sequence ID" value="MBZ5709957.1"/>
    <property type="molecule type" value="Genomic_DNA"/>
</dbReference>
<keyword evidence="3" id="KW-1185">Reference proteome</keyword>
<protein>
    <submittedName>
        <fullName evidence="2">Uncharacterized protein</fullName>
    </submittedName>
</protein>
<evidence type="ECO:0000313" key="3">
    <source>
        <dbReference type="Proteomes" id="UP001139031"/>
    </source>
</evidence>
<dbReference type="Proteomes" id="UP001139031">
    <property type="component" value="Unassembled WGS sequence"/>
</dbReference>